<feature type="domain" description="Galactosyltransferase C-terminal" evidence="3">
    <location>
        <begin position="164"/>
        <end position="218"/>
    </location>
</feature>
<evidence type="ECO:0000259" key="2">
    <source>
        <dbReference type="Pfam" id="PF00535"/>
    </source>
</evidence>
<dbReference type="CDD" id="cd06420">
    <property type="entry name" value="GT2_Chondriotin_Pol_N"/>
    <property type="match status" value="1"/>
</dbReference>
<evidence type="ECO:0000313" key="5">
    <source>
        <dbReference type="Proteomes" id="UP001144372"/>
    </source>
</evidence>
<dbReference type="Proteomes" id="UP001144372">
    <property type="component" value="Unassembled WGS sequence"/>
</dbReference>
<evidence type="ECO:0000259" key="3">
    <source>
        <dbReference type="Pfam" id="PF02709"/>
    </source>
</evidence>
<gene>
    <name evidence="4" type="ORF">DAMNIGENAA_00670</name>
</gene>
<dbReference type="PANTHER" id="PTHR43685">
    <property type="entry name" value="GLYCOSYLTRANSFERASE"/>
    <property type="match status" value="1"/>
</dbReference>
<proteinExistence type="predicted"/>
<comment type="caution">
    <text evidence="4">The sequence shown here is derived from an EMBL/GenBank/DDBJ whole genome shotgun (WGS) entry which is preliminary data.</text>
</comment>
<dbReference type="AlphaFoldDB" id="A0A9W6D0A8"/>
<keyword evidence="1 4" id="KW-0808">Transferase</keyword>
<dbReference type="Pfam" id="PF00535">
    <property type="entry name" value="Glycos_transf_2"/>
    <property type="match status" value="1"/>
</dbReference>
<dbReference type="SUPFAM" id="SSF53448">
    <property type="entry name" value="Nucleotide-diphospho-sugar transferases"/>
    <property type="match status" value="1"/>
</dbReference>
<dbReference type="InterPro" id="IPR050834">
    <property type="entry name" value="Glycosyltransf_2"/>
</dbReference>
<evidence type="ECO:0000256" key="1">
    <source>
        <dbReference type="ARBA" id="ARBA00022679"/>
    </source>
</evidence>
<dbReference type="Pfam" id="PF02709">
    <property type="entry name" value="Glyco_transf_7C"/>
    <property type="match status" value="1"/>
</dbReference>
<dbReference type="GO" id="GO:0016740">
    <property type="term" value="F:transferase activity"/>
    <property type="evidence" value="ECO:0007669"/>
    <property type="project" value="UniProtKB-KW"/>
</dbReference>
<dbReference type="InterPro" id="IPR029044">
    <property type="entry name" value="Nucleotide-diphossugar_trans"/>
</dbReference>
<protein>
    <submittedName>
        <fullName evidence="4">Glycosyl transferase family 2</fullName>
    </submittedName>
</protein>
<dbReference type="InterPro" id="IPR027791">
    <property type="entry name" value="Galactosyl_T_C"/>
</dbReference>
<reference evidence="4" key="1">
    <citation type="submission" date="2022-12" db="EMBL/GenBank/DDBJ databases">
        <title>Reference genome sequencing for broad-spectrum identification of bacterial and archaeal isolates by mass spectrometry.</title>
        <authorList>
            <person name="Sekiguchi Y."/>
            <person name="Tourlousse D.M."/>
        </authorList>
    </citation>
    <scope>NUCLEOTIDE SEQUENCE</scope>
    <source>
        <strain evidence="4">ASRB1</strain>
    </source>
</reference>
<feature type="domain" description="Glycosyltransferase 2-like" evidence="2">
    <location>
        <begin position="4"/>
        <end position="105"/>
    </location>
</feature>
<evidence type="ECO:0000313" key="4">
    <source>
        <dbReference type="EMBL" id="GLI32634.1"/>
    </source>
</evidence>
<dbReference type="PANTHER" id="PTHR43685:SF3">
    <property type="entry name" value="SLR2126 PROTEIN"/>
    <property type="match status" value="1"/>
</dbReference>
<keyword evidence="5" id="KW-1185">Reference proteome</keyword>
<dbReference type="EMBL" id="BSDR01000001">
    <property type="protein sequence ID" value="GLI32634.1"/>
    <property type="molecule type" value="Genomic_DNA"/>
</dbReference>
<dbReference type="RefSeq" id="WP_281791688.1">
    <property type="nucleotide sequence ID" value="NZ_BSDR01000001.1"/>
</dbReference>
<dbReference type="Gene3D" id="3.90.550.10">
    <property type="entry name" value="Spore Coat Polysaccharide Biosynthesis Protein SpsA, Chain A"/>
    <property type="match status" value="1"/>
</dbReference>
<name>A0A9W6D0A8_9BACT</name>
<sequence length="266" mass="30616">MKVSLIITTYNWVEALRLSILSAFRQTEHPWEIIIADDGSGAETSEAVRDLAGRAPMPLLHVWQSDRGFRAAKIRNKAISEAKGEYVILIDGDMILHEDFVKDHMIMAKPGHFSQGSRVLLTREKTAEVLRTEQFDFSPFEPGLLNRKNALRSQLFSKWFSRDKRELRGIRTCNFSFWRSDALAVNGFNEDFEGWGREDSEFAARLLNYGIRKQNIRFSALAYHLFHAHRSLSALSANQRILDETVRKKISRCTNGMDKYLFKGKS</sequence>
<organism evidence="4 5">
    <name type="scientific">Desulforhabdus amnigena</name>
    <dbReference type="NCBI Taxonomy" id="40218"/>
    <lineage>
        <taxon>Bacteria</taxon>
        <taxon>Pseudomonadati</taxon>
        <taxon>Thermodesulfobacteriota</taxon>
        <taxon>Syntrophobacteria</taxon>
        <taxon>Syntrophobacterales</taxon>
        <taxon>Syntrophobacteraceae</taxon>
        <taxon>Desulforhabdus</taxon>
    </lineage>
</organism>
<dbReference type="InterPro" id="IPR001173">
    <property type="entry name" value="Glyco_trans_2-like"/>
</dbReference>
<accession>A0A9W6D0A8</accession>